<evidence type="ECO:0000313" key="3">
    <source>
        <dbReference type="EMBL" id="KAF2195225.1"/>
    </source>
</evidence>
<protein>
    <submittedName>
        <fullName evidence="3">U3 small nucleolar ribonucleoprotein LCP5</fullName>
    </submittedName>
</protein>
<accession>A0A6A6EVJ4</accession>
<dbReference type="PANTHER" id="PTHR13237:SF9">
    <property type="entry name" value="NEUROGUIDIN"/>
    <property type="match status" value="1"/>
</dbReference>
<evidence type="ECO:0000313" key="4">
    <source>
        <dbReference type="Proteomes" id="UP000800200"/>
    </source>
</evidence>
<gene>
    <name evidence="3" type="ORF">K469DRAFT_681561</name>
</gene>
<dbReference type="GO" id="GO:0000462">
    <property type="term" value="P:maturation of SSU-rRNA from tricistronic rRNA transcript (SSU-rRNA, 5.8S rRNA, LSU-rRNA)"/>
    <property type="evidence" value="ECO:0007669"/>
    <property type="project" value="TreeGrafter"/>
</dbReference>
<evidence type="ECO:0000256" key="1">
    <source>
        <dbReference type="SAM" id="MobiDB-lite"/>
    </source>
</evidence>
<dbReference type="GO" id="GO:0032040">
    <property type="term" value="C:small-subunit processome"/>
    <property type="evidence" value="ECO:0007669"/>
    <property type="project" value="TreeGrafter"/>
</dbReference>
<organism evidence="3 4">
    <name type="scientific">Zopfia rhizophila CBS 207.26</name>
    <dbReference type="NCBI Taxonomy" id="1314779"/>
    <lineage>
        <taxon>Eukaryota</taxon>
        <taxon>Fungi</taxon>
        <taxon>Dikarya</taxon>
        <taxon>Ascomycota</taxon>
        <taxon>Pezizomycotina</taxon>
        <taxon>Dothideomycetes</taxon>
        <taxon>Dothideomycetes incertae sedis</taxon>
        <taxon>Zopfiaceae</taxon>
        <taxon>Zopfia</taxon>
    </lineage>
</organism>
<dbReference type="Proteomes" id="UP000800200">
    <property type="component" value="Unassembled WGS sequence"/>
</dbReference>
<feature type="compositionally biased region" description="Gly residues" evidence="1">
    <location>
        <begin position="299"/>
        <end position="313"/>
    </location>
</feature>
<feature type="region of interest" description="Disordered" evidence="1">
    <location>
        <begin position="245"/>
        <end position="365"/>
    </location>
</feature>
<proteinExistence type="predicted"/>
<dbReference type="InterPro" id="IPR007146">
    <property type="entry name" value="Sas10/Utp3/C1D"/>
</dbReference>
<dbReference type="AlphaFoldDB" id="A0A6A6EVJ4"/>
<feature type="compositionally biased region" description="Basic and acidic residues" evidence="1">
    <location>
        <begin position="144"/>
        <end position="157"/>
    </location>
</feature>
<dbReference type="PANTHER" id="PTHR13237">
    <property type="entry name" value="SOMETHING ABOUT SILENCING PROTEIN 10-RELATED"/>
    <property type="match status" value="1"/>
</dbReference>
<dbReference type="EMBL" id="ML994610">
    <property type="protein sequence ID" value="KAF2195225.1"/>
    <property type="molecule type" value="Genomic_DNA"/>
</dbReference>
<dbReference type="Pfam" id="PF04000">
    <property type="entry name" value="Sas10_Utp3"/>
    <property type="match status" value="1"/>
</dbReference>
<evidence type="ECO:0000256" key="2">
    <source>
        <dbReference type="SAM" id="SignalP"/>
    </source>
</evidence>
<keyword evidence="3" id="KW-0687">Ribonucleoprotein</keyword>
<keyword evidence="4" id="KW-1185">Reference proteome</keyword>
<feature type="compositionally biased region" description="Basic and acidic residues" evidence="1">
    <location>
        <begin position="258"/>
        <end position="273"/>
    </location>
</feature>
<sequence>MAVDNSLCALLTTLITSIESAAGVLPDENVLLPPKDGISLLDAKNELLLSYLQNLVFLILLKLRSRSEPEDDGDADGDTRNIYDEVIKKLVELRVYLEKGVRPLESRLKYQIDKIVRAADDSTRKANQKPGGQDTTRASKISRAHLDPESEVSEGKSDGSAQTEEDIDDLSYGPNRSAVVRPHSAGPMRAAETSKDGVYKPPRIAPMAMPTTQGRGEKESRRLGKSATLDEFVATELSAAPVAEPSIGSTIVSGGRHMKSERERRDEAERQAYEEANFVRLPKESKKERAKKRNQNRDGGWGGEEWRGLGSGLGRIERLTQKRGGSLGSLEKSRKRSIQDGPRGTGSEAGEMFEKRRKVLSRYRK</sequence>
<reference evidence="3" key="1">
    <citation type="journal article" date="2020" name="Stud. Mycol.">
        <title>101 Dothideomycetes genomes: a test case for predicting lifestyles and emergence of pathogens.</title>
        <authorList>
            <person name="Haridas S."/>
            <person name="Albert R."/>
            <person name="Binder M."/>
            <person name="Bloem J."/>
            <person name="Labutti K."/>
            <person name="Salamov A."/>
            <person name="Andreopoulos B."/>
            <person name="Baker S."/>
            <person name="Barry K."/>
            <person name="Bills G."/>
            <person name="Bluhm B."/>
            <person name="Cannon C."/>
            <person name="Castanera R."/>
            <person name="Culley D."/>
            <person name="Daum C."/>
            <person name="Ezra D."/>
            <person name="Gonzalez J."/>
            <person name="Henrissat B."/>
            <person name="Kuo A."/>
            <person name="Liang C."/>
            <person name="Lipzen A."/>
            <person name="Lutzoni F."/>
            <person name="Magnuson J."/>
            <person name="Mondo S."/>
            <person name="Nolan M."/>
            <person name="Ohm R."/>
            <person name="Pangilinan J."/>
            <person name="Park H.-J."/>
            <person name="Ramirez L."/>
            <person name="Alfaro M."/>
            <person name="Sun H."/>
            <person name="Tritt A."/>
            <person name="Yoshinaga Y."/>
            <person name="Zwiers L.-H."/>
            <person name="Turgeon B."/>
            <person name="Goodwin S."/>
            <person name="Spatafora J."/>
            <person name="Crous P."/>
            <person name="Grigoriev I."/>
        </authorList>
    </citation>
    <scope>NUCLEOTIDE SEQUENCE</scope>
    <source>
        <strain evidence="3">CBS 207.26</strain>
    </source>
</reference>
<name>A0A6A6EVJ4_9PEZI</name>
<feature type="chain" id="PRO_5025611601" evidence="2">
    <location>
        <begin position="24"/>
        <end position="365"/>
    </location>
</feature>
<keyword evidence="2" id="KW-0732">Signal</keyword>
<dbReference type="OrthoDB" id="203440at2759"/>
<feature type="signal peptide" evidence="2">
    <location>
        <begin position="1"/>
        <end position="23"/>
    </location>
</feature>
<feature type="compositionally biased region" description="Basic residues" evidence="1">
    <location>
        <begin position="355"/>
        <end position="365"/>
    </location>
</feature>
<feature type="region of interest" description="Disordered" evidence="1">
    <location>
        <begin position="121"/>
        <end position="225"/>
    </location>
</feature>